<keyword evidence="1" id="KW-0548">Nucleotidyltransferase</keyword>
<dbReference type="EMBL" id="JAOB01000006">
    <property type="protein sequence ID" value="EUA76298.1"/>
    <property type="molecule type" value="Genomic_DNA"/>
</dbReference>
<sequence>MWGDWKASLVGELVRRCHMVMAGQNLPHPDPIDPEYLSLADDHGCTWRSGRATVRATTW</sequence>
<proteinExistence type="predicted"/>
<dbReference type="PATRIC" id="fig|1299334.3.peg.305"/>
<gene>
    <name evidence="1" type="ORF">I553_7276</name>
</gene>
<comment type="caution">
    <text evidence="1">The sequence shown here is derived from an EMBL/GenBank/DDBJ whole genome shotgun (WGS) entry which is preliminary data.</text>
</comment>
<dbReference type="EC" id="2.7.7.59" evidence="1"/>
<name>X8E8M9_MYCXE</name>
<evidence type="ECO:0000313" key="1">
    <source>
        <dbReference type="EMBL" id="EUA76298.1"/>
    </source>
</evidence>
<keyword evidence="1" id="KW-0808">Transferase</keyword>
<organism evidence="1">
    <name type="scientific">Mycobacterium xenopi 4042</name>
    <dbReference type="NCBI Taxonomy" id="1299334"/>
    <lineage>
        <taxon>Bacteria</taxon>
        <taxon>Bacillati</taxon>
        <taxon>Actinomycetota</taxon>
        <taxon>Actinomycetes</taxon>
        <taxon>Mycobacteriales</taxon>
        <taxon>Mycobacteriaceae</taxon>
        <taxon>Mycobacterium</taxon>
    </lineage>
</organism>
<protein>
    <submittedName>
        <fullName evidence="1">[Protein-PII] uridylyltransferase domain protein</fullName>
        <ecNumber evidence="1">2.7.7.59</ecNumber>
    </submittedName>
</protein>
<reference evidence="1" key="1">
    <citation type="submission" date="2014-01" db="EMBL/GenBank/DDBJ databases">
        <authorList>
            <person name="Brown-Elliot B."/>
            <person name="Wallace R."/>
            <person name="Lenaerts A."/>
            <person name="Ordway D."/>
            <person name="DeGroote M.A."/>
            <person name="Parker T."/>
            <person name="Sizemore C."/>
            <person name="Tallon L.J."/>
            <person name="Sadzewicz L.K."/>
            <person name="Sengamalay N."/>
            <person name="Fraser C.M."/>
            <person name="Hine E."/>
            <person name="Shefchek K.A."/>
            <person name="Das S.P."/>
            <person name="Tettelin H."/>
        </authorList>
    </citation>
    <scope>NUCLEOTIDE SEQUENCE [LARGE SCALE GENOMIC DNA]</scope>
    <source>
        <strain evidence="1">4042</strain>
    </source>
</reference>
<dbReference type="GO" id="GO:0008773">
    <property type="term" value="F:[protein-PII] uridylyltransferase activity"/>
    <property type="evidence" value="ECO:0007669"/>
    <property type="project" value="UniProtKB-EC"/>
</dbReference>
<accession>X8E8M9</accession>
<dbReference type="AlphaFoldDB" id="X8E8M9"/>